<proteinExistence type="predicted"/>
<feature type="binding site" description="covalent" evidence="6">
    <location>
        <position position="25"/>
    </location>
    <ligand>
        <name>heme c</name>
        <dbReference type="ChEBI" id="CHEBI:61717"/>
    </ligand>
</feature>
<dbReference type="SUPFAM" id="SSF46626">
    <property type="entry name" value="Cytochrome c"/>
    <property type="match status" value="1"/>
</dbReference>
<comment type="PTM">
    <text evidence="6">Binds 1 heme c group covalently per subunit.</text>
</comment>
<feature type="domain" description="Cytochrome c" evidence="7">
    <location>
        <begin position="7"/>
        <end position="91"/>
    </location>
</feature>
<sequence length="94" mass="10203">MHAPTLAQTVDGFALAKSKTCLGCHQVEDKRVGPSFVQIARRHGNSQADVEYLADSIMQGGRGRWGAIPMPAQSVTRQDALTLARWITTLKPAD</sequence>
<evidence type="ECO:0000256" key="2">
    <source>
        <dbReference type="ARBA" id="ARBA00022617"/>
    </source>
</evidence>
<evidence type="ECO:0000259" key="7">
    <source>
        <dbReference type="PROSITE" id="PS51007"/>
    </source>
</evidence>
<dbReference type="PRINTS" id="PR00606">
    <property type="entry name" value="CYTCHROMECID"/>
</dbReference>
<keyword evidence="4" id="KW-0249">Electron transport</keyword>
<feature type="binding site" description="covalent" evidence="6">
    <location>
        <position position="21"/>
    </location>
    <ligand>
        <name>heme c</name>
        <dbReference type="ChEBI" id="CHEBI:61717"/>
    </ligand>
</feature>
<feature type="binding site" description="covalent" evidence="6">
    <location>
        <position position="70"/>
    </location>
    <ligand>
        <name>heme c</name>
        <dbReference type="ChEBI" id="CHEBI:61717"/>
    </ligand>
</feature>
<evidence type="ECO:0000313" key="8">
    <source>
        <dbReference type="EMBL" id="NDY83219.1"/>
    </source>
</evidence>
<dbReference type="GO" id="GO:0009055">
    <property type="term" value="F:electron transfer activity"/>
    <property type="evidence" value="ECO:0007669"/>
    <property type="project" value="InterPro"/>
</dbReference>
<dbReference type="EMBL" id="JAAGRN010000005">
    <property type="protein sequence ID" value="NDY83219.1"/>
    <property type="molecule type" value="Genomic_DNA"/>
</dbReference>
<evidence type="ECO:0000256" key="6">
    <source>
        <dbReference type="PIRSR" id="PIRSR602324-1"/>
    </source>
</evidence>
<reference evidence="8" key="1">
    <citation type="submission" date="2020-02" db="EMBL/GenBank/DDBJ databases">
        <authorList>
            <person name="Chen W.-M."/>
        </authorList>
    </citation>
    <scope>NUCLEOTIDE SEQUENCE</scope>
    <source>
        <strain evidence="8">NBD-18</strain>
    </source>
</reference>
<dbReference type="PROSITE" id="PS51007">
    <property type="entry name" value="CYTC"/>
    <property type="match status" value="1"/>
</dbReference>
<gene>
    <name evidence="8" type="ORF">G3I67_08235</name>
</gene>
<dbReference type="InterPro" id="IPR002324">
    <property type="entry name" value="Cyt_c_ID"/>
</dbReference>
<accession>A0A6B2R1J1</accession>
<evidence type="ECO:0000256" key="1">
    <source>
        <dbReference type="ARBA" id="ARBA00022448"/>
    </source>
</evidence>
<organism evidence="8">
    <name type="scientific">Sheuella amnicola</name>
    <dbReference type="NCBI Taxonomy" id="2707330"/>
    <lineage>
        <taxon>Bacteria</taxon>
        <taxon>Pseudomonadati</taxon>
        <taxon>Pseudomonadota</taxon>
        <taxon>Betaproteobacteria</taxon>
        <taxon>Burkholderiales</taxon>
        <taxon>Alcaligenaceae</taxon>
        <taxon>Sheuella</taxon>
    </lineage>
</organism>
<protein>
    <submittedName>
        <fullName evidence="8">C-type cytochrome</fullName>
    </submittedName>
</protein>
<evidence type="ECO:0000256" key="4">
    <source>
        <dbReference type="ARBA" id="ARBA00022982"/>
    </source>
</evidence>
<dbReference type="GO" id="GO:0005506">
    <property type="term" value="F:iron ion binding"/>
    <property type="evidence" value="ECO:0007669"/>
    <property type="project" value="InterPro"/>
</dbReference>
<keyword evidence="3 6" id="KW-0479">Metal-binding</keyword>
<dbReference type="InterPro" id="IPR036909">
    <property type="entry name" value="Cyt_c-like_dom_sf"/>
</dbReference>
<comment type="caution">
    <text evidence="8">The sequence shown here is derived from an EMBL/GenBank/DDBJ whole genome shotgun (WGS) entry which is preliminary data.</text>
</comment>
<dbReference type="Pfam" id="PF00034">
    <property type="entry name" value="Cytochrom_C"/>
    <property type="match status" value="1"/>
</dbReference>
<dbReference type="InterPro" id="IPR009056">
    <property type="entry name" value="Cyt_c-like_dom"/>
</dbReference>
<dbReference type="GO" id="GO:0020037">
    <property type="term" value="F:heme binding"/>
    <property type="evidence" value="ECO:0007669"/>
    <property type="project" value="InterPro"/>
</dbReference>
<keyword evidence="1" id="KW-0813">Transport</keyword>
<evidence type="ECO:0000256" key="3">
    <source>
        <dbReference type="ARBA" id="ARBA00022723"/>
    </source>
</evidence>
<keyword evidence="5 6" id="KW-0408">Iron</keyword>
<name>A0A6B2R1J1_9BURK</name>
<evidence type="ECO:0000256" key="5">
    <source>
        <dbReference type="ARBA" id="ARBA00023004"/>
    </source>
</evidence>
<dbReference type="AlphaFoldDB" id="A0A6B2R1J1"/>
<dbReference type="Gene3D" id="1.10.760.10">
    <property type="entry name" value="Cytochrome c-like domain"/>
    <property type="match status" value="1"/>
</dbReference>
<keyword evidence="2 6" id="KW-0349">Heme</keyword>